<dbReference type="Gene3D" id="3.40.50.300">
    <property type="entry name" value="P-loop containing nucleotide triphosphate hydrolases"/>
    <property type="match status" value="2"/>
</dbReference>
<keyword evidence="6" id="KW-0227">DNA damage</keyword>
<reference evidence="15" key="1">
    <citation type="submission" date="2021-01" db="EMBL/GenBank/DDBJ databases">
        <authorList>
            <person name="Corre E."/>
            <person name="Pelletier E."/>
            <person name="Niang G."/>
            <person name="Scheremetjew M."/>
            <person name="Finn R."/>
            <person name="Kale V."/>
            <person name="Holt S."/>
            <person name="Cochrane G."/>
            <person name="Meng A."/>
            <person name="Brown T."/>
            <person name="Cohen L."/>
        </authorList>
    </citation>
    <scope>NUCLEOTIDE SEQUENCE</scope>
    <source>
        <strain evidence="15">Isolate 1302-5</strain>
    </source>
</reference>
<evidence type="ECO:0000259" key="14">
    <source>
        <dbReference type="Pfam" id="PF13476"/>
    </source>
</evidence>
<feature type="compositionally biased region" description="Basic and acidic residues" evidence="13">
    <location>
        <begin position="1033"/>
        <end position="1045"/>
    </location>
</feature>
<dbReference type="Pfam" id="PF13476">
    <property type="entry name" value="AAA_23"/>
    <property type="match status" value="1"/>
</dbReference>
<evidence type="ECO:0000256" key="13">
    <source>
        <dbReference type="SAM" id="MobiDB-lite"/>
    </source>
</evidence>
<feature type="region of interest" description="Disordered" evidence="13">
    <location>
        <begin position="1032"/>
        <end position="1062"/>
    </location>
</feature>
<feature type="coiled-coil region" evidence="12">
    <location>
        <begin position="1083"/>
        <end position="1128"/>
    </location>
</feature>
<evidence type="ECO:0000256" key="6">
    <source>
        <dbReference type="ARBA" id="ARBA00022763"/>
    </source>
</evidence>
<feature type="compositionally biased region" description="Acidic residues" evidence="13">
    <location>
        <begin position="117"/>
        <end position="127"/>
    </location>
</feature>
<dbReference type="PANTHER" id="PTHR19306:SF6">
    <property type="entry name" value="STRUCTURAL MAINTENANCE OF CHROMOSOMES PROTEIN 6"/>
    <property type="match status" value="1"/>
</dbReference>
<keyword evidence="9" id="KW-0233">DNA recombination</keyword>
<feature type="domain" description="Rad50/SbcC-type AAA" evidence="14">
    <location>
        <begin position="206"/>
        <end position="422"/>
    </location>
</feature>
<evidence type="ECO:0000256" key="1">
    <source>
        <dbReference type="ARBA" id="ARBA00004123"/>
    </source>
</evidence>
<keyword evidence="4" id="KW-0158">Chromosome</keyword>
<feature type="compositionally biased region" description="Basic and acidic residues" evidence="13">
    <location>
        <begin position="562"/>
        <end position="590"/>
    </location>
</feature>
<keyword evidence="5" id="KW-0547">Nucleotide-binding</keyword>
<dbReference type="GO" id="GO:0035861">
    <property type="term" value="C:site of double-strand break"/>
    <property type="evidence" value="ECO:0007669"/>
    <property type="project" value="TreeGrafter"/>
</dbReference>
<feature type="compositionally biased region" description="Basic residues" evidence="13">
    <location>
        <begin position="1"/>
        <end position="12"/>
    </location>
</feature>
<feature type="coiled-coil region" evidence="12">
    <location>
        <begin position="840"/>
        <end position="1011"/>
    </location>
</feature>
<evidence type="ECO:0000256" key="2">
    <source>
        <dbReference type="ARBA" id="ARBA00004286"/>
    </source>
</evidence>
<evidence type="ECO:0000256" key="3">
    <source>
        <dbReference type="ARBA" id="ARBA00006793"/>
    </source>
</evidence>
<dbReference type="GO" id="GO:0016887">
    <property type="term" value="F:ATP hydrolysis activity"/>
    <property type="evidence" value="ECO:0007669"/>
    <property type="project" value="InterPro"/>
</dbReference>
<sequence length="1303" mass="146316">MPTPNTRRRGRSRSSAASESDGAERASRRRKKSSADEEEVSNAEDGADEKKDDEGSVSTPAVGDPSAIKENNYTDGQGATRRRARSESSSESASKVDNRSEATQDAAAAMLSMNTADGEEEKEESGEDAPPAPRDRPSKRSRRTARSDDKEHEEDGSDERGGGTNSDAPPSRSAAASASAVGFASPISGRARNMPGKAAEAGVITRVYVENFMCHRKLTVDLCRNVNFIHGQNGSGKSAVLAAVQICLGAGAKRTHRARNLKELVRKEAGENCSGAKVRVTLLNCGEDGYRREIYGDKITVERSISLRGGYNGYKLLDEEGKERSRVKKDLDAMLDQLNIQVENPVAVLDQEEAKKFLTGKAEDKYNFFAKATEIERLDRTYAAIVDKVQDLDETKLRVRNSLKNQSATVKRLKQEWEEFEKLEKLEDKISDMRVNYAWSVHNEMDSKLEAELATQGGIEKKLAKRQGDLEKAEANANVDEDEEATLREKMKQLTEEANEAKAAKVNLEKELKQAMAPQKQHERELAALKREMGQSKKRFKAAAKHLQDARDQIKAAAGNAKSEESKRTARLEKAESDLENTKKKAAEHKQTIANSLQAYEELDPVVQQARSNCEDVNKQLYAVRKKIEDLQESSGDNLAVFGRKCKELHKKVEQARKARKFIGPVIGPIGAHIKIAEGKEEFAKIAESSIGGGTLDRFIVTNDSDRAVLQNLRKELNCTRECGIFQTHVGERFNVPPSPEQGIETVASVLHVDDTLVFNCLVDNAKTDQKALARSKEESEELLLVRRPDGKEEIKGGNIKEVHFLPNGDFWMAKRGLRSMISNERKLKQTIGIDKTAAIQETEREEEQLRNELRDLREKEARVSKEHKDHKVKWNRENKALREISKKVDKLQDTIEAIKEESLISAENVTIDTTEFEEDVKSAEEAIEKLKEKEASGKEAIEEAKPAIEEKKKEVDEITTRNEKILQDFATADASLEKFVTSQASKQADVEKKRAKVAEIEEYLTKQKDQVTGSTEKRNEALHKARLMAFNRRQEIKKRERQADGDNDDEEEAAPAEPDDADLEAIEIVEIKKSPSAFKAKIERAQKSIEREKEKRQLTRKDPEVVLQQYRRAKKDLDDKVEQIETIGSNVEAMIKDSRGRRKRWMEFRAHLVETTNNSFDQMLNKKGSSGQLEFNHDDHSLNLIVQKDNTNEMSQTKDVKALSGGERSFTTLALLLALGESLETPFRVMDEFDVFLDPVARKIALDNMVTAAKSLEHRQFIFITPQDLSNLKTDPMLKIIRMKPPARQSSASQQTLPFQSP</sequence>
<feature type="region of interest" description="Disordered" evidence="13">
    <location>
        <begin position="552"/>
        <end position="590"/>
    </location>
</feature>
<comment type="similarity">
    <text evidence="3">Belongs to the SMC family. SMC6 subfamily.</text>
</comment>
<keyword evidence="8 12" id="KW-0175">Coiled coil</keyword>
<accession>A0A7S4NJE4</accession>
<name>A0A7S4NJE4_9STRA</name>
<dbReference type="GO" id="GO:0000724">
    <property type="term" value="P:double-strand break repair via homologous recombination"/>
    <property type="evidence" value="ECO:0007669"/>
    <property type="project" value="TreeGrafter"/>
</dbReference>
<evidence type="ECO:0000256" key="10">
    <source>
        <dbReference type="ARBA" id="ARBA00023204"/>
    </source>
</evidence>
<dbReference type="GO" id="GO:0005634">
    <property type="term" value="C:nucleus"/>
    <property type="evidence" value="ECO:0007669"/>
    <property type="project" value="UniProtKB-SubCell"/>
</dbReference>
<evidence type="ECO:0000256" key="9">
    <source>
        <dbReference type="ARBA" id="ARBA00023172"/>
    </source>
</evidence>
<evidence type="ECO:0000256" key="7">
    <source>
        <dbReference type="ARBA" id="ARBA00022840"/>
    </source>
</evidence>
<evidence type="ECO:0000256" key="4">
    <source>
        <dbReference type="ARBA" id="ARBA00022454"/>
    </source>
</evidence>
<organism evidence="15">
    <name type="scientific">Odontella aurita</name>
    <dbReference type="NCBI Taxonomy" id="265563"/>
    <lineage>
        <taxon>Eukaryota</taxon>
        <taxon>Sar</taxon>
        <taxon>Stramenopiles</taxon>
        <taxon>Ochrophyta</taxon>
        <taxon>Bacillariophyta</taxon>
        <taxon>Mediophyceae</taxon>
        <taxon>Biddulphiophycidae</taxon>
        <taxon>Eupodiscales</taxon>
        <taxon>Odontellaceae</taxon>
        <taxon>Odontella</taxon>
    </lineage>
</organism>
<feature type="compositionally biased region" description="Acidic residues" evidence="13">
    <location>
        <begin position="1046"/>
        <end position="1062"/>
    </location>
</feature>
<dbReference type="EMBL" id="HBKQ01062398">
    <property type="protein sequence ID" value="CAE2289905.1"/>
    <property type="molecule type" value="Transcribed_RNA"/>
</dbReference>
<feature type="compositionally biased region" description="Acidic residues" evidence="13">
    <location>
        <begin position="36"/>
        <end position="47"/>
    </location>
</feature>
<dbReference type="InterPro" id="IPR027417">
    <property type="entry name" value="P-loop_NTPase"/>
</dbReference>
<evidence type="ECO:0000256" key="12">
    <source>
        <dbReference type="SAM" id="Coils"/>
    </source>
</evidence>
<dbReference type="GO" id="GO:0003684">
    <property type="term" value="F:damaged DNA binding"/>
    <property type="evidence" value="ECO:0007669"/>
    <property type="project" value="TreeGrafter"/>
</dbReference>
<comment type="subcellular location">
    <subcellularLocation>
        <location evidence="2">Chromosome</location>
    </subcellularLocation>
    <subcellularLocation>
        <location evidence="1">Nucleus</location>
    </subcellularLocation>
</comment>
<feature type="compositionally biased region" description="Low complexity" evidence="13">
    <location>
        <begin position="166"/>
        <end position="179"/>
    </location>
</feature>
<protein>
    <recommendedName>
        <fullName evidence="14">Rad50/SbcC-type AAA domain-containing protein</fullName>
    </recommendedName>
</protein>
<dbReference type="InterPro" id="IPR038729">
    <property type="entry name" value="Rad50/SbcC_AAA"/>
</dbReference>
<evidence type="ECO:0000256" key="5">
    <source>
        <dbReference type="ARBA" id="ARBA00022741"/>
    </source>
</evidence>
<dbReference type="GO" id="GO:0030915">
    <property type="term" value="C:Smc5-Smc6 complex"/>
    <property type="evidence" value="ECO:0007669"/>
    <property type="project" value="TreeGrafter"/>
</dbReference>
<dbReference type="PANTHER" id="PTHR19306">
    <property type="entry name" value="STRUCTURAL MAINTENANCE OF CHROMOSOMES 5,6 SMC5, SMC6"/>
    <property type="match status" value="1"/>
</dbReference>
<feature type="coiled-coil region" evidence="12">
    <location>
        <begin position="375"/>
        <end position="423"/>
    </location>
</feature>
<evidence type="ECO:0000313" key="15">
    <source>
        <dbReference type="EMBL" id="CAE2289905.1"/>
    </source>
</evidence>
<keyword evidence="11" id="KW-0539">Nucleus</keyword>
<evidence type="ECO:0000256" key="8">
    <source>
        <dbReference type="ARBA" id="ARBA00023054"/>
    </source>
</evidence>
<keyword evidence="10" id="KW-0234">DNA repair</keyword>
<dbReference type="GO" id="GO:0003697">
    <property type="term" value="F:single-stranded DNA binding"/>
    <property type="evidence" value="ECO:0007669"/>
    <property type="project" value="TreeGrafter"/>
</dbReference>
<evidence type="ECO:0000256" key="11">
    <source>
        <dbReference type="ARBA" id="ARBA00023242"/>
    </source>
</evidence>
<gene>
    <name evidence="15" type="ORF">OAUR00152_LOCUS42542</name>
</gene>
<feature type="region of interest" description="Disordered" evidence="13">
    <location>
        <begin position="1"/>
        <end position="179"/>
    </location>
</feature>
<keyword evidence="7" id="KW-0067">ATP-binding</keyword>
<proteinExistence type="inferred from homology"/>
<dbReference type="SUPFAM" id="SSF52540">
    <property type="entry name" value="P-loop containing nucleoside triphosphate hydrolases"/>
    <property type="match status" value="1"/>
</dbReference>
<dbReference type="GO" id="GO:0005524">
    <property type="term" value="F:ATP binding"/>
    <property type="evidence" value="ECO:0007669"/>
    <property type="project" value="UniProtKB-KW"/>
</dbReference>